<evidence type="ECO:0008006" key="5">
    <source>
        <dbReference type="Google" id="ProtNLM"/>
    </source>
</evidence>
<dbReference type="OrthoDB" id="421570at2759"/>
<keyword evidence="2" id="KW-0732">Signal</keyword>
<proteinExistence type="predicted"/>
<reference evidence="3" key="1">
    <citation type="submission" date="2021-02" db="EMBL/GenBank/DDBJ databases">
        <authorList>
            <person name="Dougan E. K."/>
            <person name="Rhodes N."/>
            <person name="Thang M."/>
            <person name="Chan C."/>
        </authorList>
    </citation>
    <scope>NUCLEOTIDE SEQUENCE</scope>
</reference>
<protein>
    <recommendedName>
        <fullName evidence="5">Protein xylosyltransferase</fullName>
    </recommendedName>
</protein>
<dbReference type="Proteomes" id="UP000654075">
    <property type="component" value="Unassembled WGS sequence"/>
</dbReference>
<dbReference type="AlphaFoldDB" id="A0A813FDH8"/>
<gene>
    <name evidence="3" type="ORF">PGLA1383_LOCUS27706</name>
</gene>
<name>A0A813FDH8_POLGL</name>
<accession>A0A813FDH8</accession>
<feature type="signal peptide" evidence="2">
    <location>
        <begin position="1"/>
        <end position="30"/>
    </location>
</feature>
<organism evidence="3 4">
    <name type="scientific">Polarella glacialis</name>
    <name type="common">Dinoflagellate</name>
    <dbReference type="NCBI Taxonomy" id="89957"/>
    <lineage>
        <taxon>Eukaryota</taxon>
        <taxon>Sar</taxon>
        <taxon>Alveolata</taxon>
        <taxon>Dinophyceae</taxon>
        <taxon>Suessiales</taxon>
        <taxon>Suessiaceae</taxon>
        <taxon>Polarella</taxon>
    </lineage>
</organism>
<sequence>MLLGMSAPTRPLMLLLLPALLQLGMPIVATEEVLGRPQGEIMQEQREAWWDAGHTQFSLWDHSWLTPRMICGIRFARVPGEAGREGSVWLPLESLGAGMDEVLAATRHDSRPTDGESASAASPREMPPILMWNFDGTAFQFRAMDYYQGRGPPPMQDVWMIILLAAVPASMRRDVMSGAAMLEFSCGAVTVLSQYLYAEYMAPVVPPAVLLKFFKHTWEVHSRSGTPESAQEIAEHLEFLAPLPTAKERFQAVLGARREANFCAMQGRGSAACESAVQSSTEDSGVPVSRPLVDIVIARCREDLRWLLDWLTRVLRDEWTPEVPGLRLRILIFERCESIAEEEDSQKDAPGSSTAPAKPPLAGRPLVDKLLRIGAIDPGSEAISLPEPLGFENIAYVHYCKTMAWRNSDFAIFLHGSPFDHLNAQTLDDVMRSMAQGTYGVAFLHLNTRRTPLVAMEPCLAELLRPVLQAAGVRELPTEMSTYCCSQFVVARQRLDRVPVSFWEDVWRSLHFRTSVQGTAVQELGQSCRLPARRIYDSHHRHGSSPVADYGLWAVVLERSWHWIFGEEPNLPIREFDQRLPLFLRVPRSRTDTEGGPRGSVQDRVSMPDWGYDPGYWGLPPIVGNATGEATTLKFEPVPTRHYAANARPFWQLPPWVDAWFKEDEQEEKLVS</sequence>
<dbReference type="EMBL" id="CAJNNV010024441">
    <property type="protein sequence ID" value="CAE8609879.1"/>
    <property type="molecule type" value="Genomic_DNA"/>
</dbReference>
<comment type="caution">
    <text evidence="3">The sequence shown here is derived from an EMBL/GenBank/DDBJ whole genome shotgun (WGS) entry which is preliminary data.</text>
</comment>
<evidence type="ECO:0000256" key="2">
    <source>
        <dbReference type="SAM" id="SignalP"/>
    </source>
</evidence>
<keyword evidence="4" id="KW-1185">Reference proteome</keyword>
<feature type="chain" id="PRO_5032288834" description="Protein xylosyltransferase" evidence="2">
    <location>
        <begin position="31"/>
        <end position="672"/>
    </location>
</feature>
<evidence type="ECO:0000313" key="3">
    <source>
        <dbReference type="EMBL" id="CAE8609879.1"/>
    </source>
</evidence>
<evidence type="ECO:0000313" key="4">
    <source>
        <dbReference type="Proteomes" id="UP000654075"/>
    </source>
</evidence>
<evidence type="ECO:0000256" key="1">
    <source>
        <dbReference type="SAM" id="MobiDB-lite"/>
    </source>
</evidence>
<feature type="region of interest" description="Disordered" evidence="1">
    <location>
        <begin position="342"/>
        <end position="363"/>
    </location>
</feature>